<protein>
    <submittedName>
        <fullName evidence="2">Uncharacterized protein</fullName>
    </submittedName>
</protein>
<evidence type="ECO:0000313" key="2">
    <source>
        <dbReference type="EMBL" id="GBN73045.1"/>
    </source>
</evidence>
<evidence type="ECO:0000313" key="3">
    <source>
        <dbReference type="Proteomes" id="UP000499080"/>
    </source>
</evidence>
<sequence length="136" mass="14897">MSTQQPRAVEAVERERRLLADLRRLRPHAPARQEALQERDPAPGHPLHQAAHLPIPEYQKKNEPQEETEETGVSRGPSSRAPGHGRDVGGQLAASSSAACPATRTESRGEGLLMAEDKSVDRCHDLSTRCCFVCTV</sequence>
<feature type="region of interest" description="Disordered" evidence="1">
    <location>
        <begin position="21"/>
        <end position="115"/>
    </location>
</feature>
<gene>
    <name evidence="2" type="ORF">AVEN_21855_1</name>
</gene>
<organism evidence="2 3">
    <name type="scientific">Araneus ventricosus</name>
    <name type="common">Orbweaver spider</name>
    <name type="synonym">Epeira ventricosa</name>
    <dbReference type="NCBI Taxonomy" id="182803"/>
    <lineage>
        <taxon>Eukaryota</taxon>
        <taxon>Metazoa</taxon>
        <taxon>Ecdysozoa</taxon>
        <taxon>Arthropoda</taxon>
        <taxon>Chelicerata</taxon>
        <taxon>Arachnida</taxon>
        <taxon>Araneae</taxon>
        <taxon>Araneomorphae</taxon>
        <taxon>Entelegynae</taxon>
        <taxon>Araneoidea</taxon>
        <taxon>Araneidae</taxon>
        <taxon>Araneus</taxon>
    </lineage>
</organism>
<proteinExistence type="predicted"/>
<dbReference type="AlphaFoldDB" id="A0A4Y2RDX7"/>
<dbReference type="Proteomes" id="UP000499080">
    <property type="component" value="Unassembled WGS sequence"/>
</dbReference>
<feature type="compositionally biased region" description="Basic and acidic residues" evidence="1">
    <location>
        <begin position="105"/>
        <end position="115"/>
    </location>
</feature>
<reference evidence="2 3" key="1">
    <citation type="journal article" date="2019" name="Sci. Rep.">
        <title>Orb-weaving spider Araneus ventricosus genome elucidates the spidroin gene catalogue.</title>
        <authorList>
            <person name="Kono N."/>
            <person name="Nakamura H."/>
            <person name="Ohtoshi R."/>
            <person name="Moran D.A.P."/>
            <person name="Shinohara A."/>
            <person name="Yoshida Y."/>
            <person name="Fujiwara M."/>
            <person name="Mori M."/>
            <person name="Tomita M."/>
            <person name="Arakawa K."/>
        </authorList>
    </citation>
    <scope>NUCLEOTIDE SEQUENCE [LARGE SCALE GENOMIC DNA]</scope>
</reference>
<dbReference type="EMBL" id="BGPR01016451">
    <property type="protein sequence ID" value="GBN73045.1"/>
    <property type="molecule type" value="Genomic_DNA"/>
</dbReference>
<keyword evidence="3" id="KW-1185">Reference proteome</keyword>
<name>A0A4Y2RDX7_ARAVE</name>
<accession>A0A4Y2RDX7</accession>
<evidence type="ECO:0000256" key="1">
    <source>
        <dbReference type="SAM" id="MobiDB-lite"/>
    </source>
</evidence>
<comment type="caution">
    <text evidence="2">The sequence shown here is derived from an EMBL/GenBank/DDBJ whole genome shotgun (WGS) entry which is preliminary data.</text>
</comment>